<dbReference type="Pfam" id="PF04413">
    <property type="entry name" value="Glycos_transf_N"/>
    <property type="match status" value="1"/>
</dbReference>
<protein>
    <recommendedName>
        <fullName evidence="4 14">3-deoxy-D-manno-octulosonic acid transferase</fullName>
        <shortName evidence="14">Kdo transferase</shortName>
        <ecNumber evidence="14">2.4.99.12</ecNumber>
    </recommendedName>
    <alternativeName>
        <fullName evidence="14">Lipid IV(A) 3-deoxy-D-manno-octulosonic acid transferase</fullName>
    </alternativeName>
</protein>
<dbReference type="OrthoDB" id="9789797at2"/>
<dbReference type="NCBIfam" id="NF004385">
    <property type="entry name" value="PRK05749.1-1"/>
    <property type="match status" value="1"/>
</dbReference>
<proteinExistence type="inferred from homology"/>
<evidence type="ECO:0000256" key="5">
    <source>
        <dbReference type="ARBA" id="ARBA00022679"/>
    </source>
</evidence>
<evidence type="ECO:0000313" key="17">
    <source>
        <dbReference type="Proteomes" id="UP000193558"/>
    </source>
</evidence>
<evidence type="ECO:0000256" key="8">
    <source>
        <dbReference type="ARBA" id="ARBA00049183"/>
    </source>
</evidence>
<sequence>MTTLYTALLYLIQPLIWLRLWLRGRKAPAYRKRWAERYGYCVGKVQPHGIVLHSVSVGETLAAVPLVRALRHRYPTLPITVTTMTPTGSERAQSAFGKDVHHVYLPYDLPGSINRFLDTVNPRLVIIMETELWPNIIRILHQRQIPLVIANARLSERSAKGYKKLGGFMRDLLQRITLIAAQNNEDAERFLSLGLKRSHLAVTGSLKFDISVTPELAAKAVTLRRQWASRRQVWIATSTHEGEEAIVLDAHRRLLQQFPDLLLILVPRHPERFKDACDLAQKRGFSFTLRSSGEIPSSATQVVIGDTMGELMMLYGIADIAFVGGSLVERGGHNPLEPAAHAIPVLMGPHIWNFKDICAKLQQAEGLITVTDVVSLEKEVANLLKDDDYRRYYGRHAVEVLHQNQGALQRLLQLLEPHLPPRAH</sequence>
<keyword evidence="14" id="KW-1003">Cell membrane</keyword>
<feature type="site" description="Transition state stabilizer" evidence="13">
    <location>
        <position position="129"/>
    </location>
</feature>
<keyword evidence="14" id="KW-0448">Lipopolysaccharide biosynthesis</keyword>
<keyword evidence="14" id="KW-0472">Membrane</keyword>
<comment type="catalytic activity">
    <reaction evidence="8 14">
        <text>lipid IVA (E. coli) + CMP-3-deoxy-beta-D-manno-octulosonate = alpha-Kdo-(2-&gt;6)-lipid IVA (E. coli) + CMP + H(+)</text>
        <dbReference type="Rhea" id="RHEA:28066"/>
        <dbReference type="ChEBI" id="CHEBI:15378"/>
        <dbReference type="ChEBI" id="CHEBI:58603"/>
        <dbReference type="ChEBI" id="CHEBI:60364"/>
        <dbReference type="ChEBI" id="CHEBI:60377"/>
        <dbReference type="ChEBI" id="CHEBI:85987"/>
        <dbReference type="EC" id="2.4.99.12"/>
    </reaction>
</comment>
<feature type="site" description="Transition state stabilizer" evidence="13">
    <location>
        <position position="207"/>
    </location>
</feature>
<evidence type="ECO:0000256" key="11">
    <source>
        <dbReference type="ARBA" id="ARBA00060660"/>
    </source>
</evidence>
<dbReference type="GO" id="GO:0005886">
    <property type="term" value="C:plasma membrane"/>
    <property type="evidence" value="ECO:0007669"/>
    <property type="project" value="UniProtKB-SubCell"/>
</dbReference>
<dbReference type="InterPro" id="IPR039901">
    <property type="entry name" value="Kdotransferase"/>
</dbReference>
<evidence type="ECO:0000256" key="2">
    <source>
        <dbReference type="ARBA" id="ARBA00004713"/>
    </source>
</evidence>
<comment type="function">
    <text evidence="14">Involved in lipopolysaccharide (LPS) biosynthesis. Catalyzes the transfer of 3-deoxy-D-manno-octulosonate (Kdo) residue(s) from CMP-Kdo to lipid IV(A), the tetraacyldisaccharide-1,4'-bisphosphate precursor of lipid A.</text>
</comment>
<evidence type="ECO:0000256" key="6">
    <source>
        <dbReference type="ARBA" id="ARBA00022968"/>
    </source>
</evidence>
<evidence type="ECO:0000259" key="15">
    <source>
        <dbReference type="Pfam" id="PF04413"/>
    </source>
</evidence>
<evidence type="ECO:0000256" key="14">
    <source>
        <dbReference type="RuleBase" id="RU365103"/>
    </source>
</evidence>
<keyword evidence="6" id="KW-0735">Signal-anchor</keyword>
<feature type="domain" description="3-deoxy-D-manno-octulosonic-acid transferase N-terminal" evidence="15">
    <location>
        <begin position="32"/>
        <end position="210"/>
    </location>
</feature>
<dbReference type="Gene3D" id="3.40.50.11720">
    <property type="entry name" value="3-Deoxy-D-manno-octulosonic-acid transferase, N-terminal domain"/>
    <property type="match status" value="1"/>
</dbReference>
<name>A0A1X1CUT5_9GAMM</name>
<dbReference type="GO" id="GO:0043842">
    <property type="term" value="F:Kdo transferase activity"/>
    <property type="evidence" value="ECO:0007669"/>
    <property type="project" value="UniProtKB-EC"/>
</dbReference>
<comment type="pathway">
    <text evidence="2 14">Bacterial outer membrane biogenesis; LPS core biosynthesis.</text>
</comment>
<evidence type="ECO:0000256" key="10">
    <source>
        <dbReference type="ARBA" id="ARBA00060558"/>
    </source>
</evidence>
<dbReference type="GO" id="GO:0009245">
    <property type="term" value="P:lipid A biosynthetic process"/>
    <property type="evidence" value="ECO:0007669"/>
    <property type="project" value="TreeGrafter"/>
</dbReference>
<dbReference type="FunFam" id="3.40.50.2000:FF:000032">
    <property type="entry name" value="3-deoxy-D-manno-octulosonic acid transferase"/>
    <property type="match status" value="1"/>
</dbReference>
<dbReference type="eggNOG" id="COG1519">
    <property type="taxonomic scope" value="Bacteria"/>
</dbReference>
<comment type="catalytic activity">
    <reaction evidence="7">
        <text>alpha-Kdo-(2-&gt;6)-lipid IVA (E. coli) + CMP-3-deoxy-beta-D-manno-octulosonate = alpha-Kdo-(2-&gt;4)-alpha-Kdo-(2-&gt;6)-lipid IVA (E. coli) + CMP + H(+)</text>
        <dbReference type="Rhea" id="RHEA:28062"/>
        <dbReference type="ChEBI" id="CHEBI:15378"/>
        <dbReference type="ChEBI" id="CHEBI:60364"/>
        <dbReference type="ChEBI" id="CHEBI:60365"/>
        <dbReference type="ChEBI" id="CHEBI:60377"/>
        <dbReference type="ChEBI" id="CHEBI:85987"/>
        <dbReference type="EC" id="2.4.99.13"/>
    </reaction>
</comment>
<dbReference type="InterPro" id="IPR007507">
    <property type="entry name" value="Glycos_transf_N"/>
</dbReference>
<dbReference type="RefSeq" id="WP_084935667.1">
    <property type="nucleotide sequence ID" value="NZ_MLFR01000017.1"/>
</dbReference>
<dbReference type="UniPathway" id="UPA00958"/>
<evidence type="ECO:0000313" key="16">
    <source>
        <dbReference type="EMBL" id="ORM68176.1"/>
    </source>
</evidence>
<comment type="subcellular location">
    <subcellularLocation>
        <location evidence="1">Cell inner membrane</location>
        <topology evidence="1">Single-pass membrane protein</topology>
        <orientation evidence="1">Cytoplasmic side</orientation>
    </subcellularLocation>
    <subcellularLocation>
        <location evidence="14">Cell membrane</location>
    </subcellularLocation>
</comment>
<feature type="active site" description="Proton acceptor" evidence="12">
    <location>
        <position position="59"/>
    </location>
</feature>
<comment type="pathway">
    <text evidence="11">Glycolipid biosynthesis; KDO(2)-lipid A biosynthesis; KDO(2)-lipid A from CMP-3-deoxy-D-manno-octulosonate and lipid IV(A): step 2/4.</text>
</comment>
<evidence type="ECO:0000256" key="12">
    <source>
        <dbReference type="PIRSR" id="PIRSR639901-1"/>
    </source>
</evidence>
<dbReference type="FunFam" id="3.40.50.11720:FF:000001">
    <property type="entry name" value="3-deoxy-D-manno-octulosonic acid transferase"/>
    <property type="match status" value="1"/>
</dbReference>
<dbReference type="InterPro" id="IPR038107">
    <property type="entry name" value="Glycos_transf_N_sf"/>
</dbReference>
<dbReference type="PANTHER" id="PTHR42755">
    <property type="entry name" value="3-DEOXY-MANNO-OCTULOSONATE CYTIDYLYLTRANSFERASE"/>
    <property type="match status" value="1"/>
</dbReference>
<evidence type="ECO:0000256" key="13">
    <source>
        <dbReference type="PIRSR" id="PIRSR639901-2"/>
    </source>
</evidence>
<evidence type="ECO:0000256" key="4">
    <source>
        <dbReference type="ARBA" id="ARBA00019077"/>
    </source>
</evidence>
<gene>
    <name evidence="16" type="ORF">HA51_16075</name>
</gene>
<keyword evidence="6" id="KW-0812">Transmembrane</keyword>
<evidence type="ECO:0000256" key="3">
    <source>
        <dbReference type="ARBA" id="ARBA00006380"/>
    </source>
</evidence>
<comment type="caution">
    <text evidence="16">The sequence shown here is derived from an EMBL/GenBank/DDBJ whole genome shotgun (WGS) entry which is preliminary data.</text>
</comment>
<accession>A0A1X1CUT5</accession>
<reference evidence="16 17" key="1">
    <citation type="journal article" date="2017" name="Antonie Van Leeuwenhoek">
        <title>Phylogenomic resolution of the bacterial genus Pantoea and its relationship with Erwinia and Tatumella.</title>
        <authorList>
            <person name="Palmer M."/>
            <person name="Steenkamp E.T."/>
            <person name="Coetzee M.P."/>
            <person name="Chan W.Y."/>
            <person name="van Zyl E."/>
            <person name="De Maayer P."/>
            <person name="Coutinho T.A."/>
            <person name="Blom J."/>
            <person name="Smits T.H."/>
            <person name="Duffy B."/>
            <person name="Venter S.N."/>
        </authorList>
    </citation>
    <scope>NUCLEOTIDE SEQUENCE [LARGE SCALE GENOMIC DNA]</scope>
    <source>
        <strain evidence="16 17">LMG 26275</strain>
    </source>
</reference>
<dbReference type="EMBL" id="MLFR01000017">
    <property type="protein sequence ID" value="ORM68176.1"/>
    <property type="molecule type" value="Genomic_DNA"/>
</dbReference>
<dbReference type="Proteomes" id="UP000193558">
    <property type="component" value="Unassembled WGS sequence"/>
</dbReference>
<dbReference type="EC" id="2.4.99.12" evidence="14"/>
<dbReference type="GO" id="GO:0009244">
    <property type="term" value="P:lipopolysaccharide core region biosynthetic process"/>
    <property type="evidence" value="ECO:0007669"/>
    <property type="project" value="UniProtKB-UniRule"/>
</dbReference>
<dbReference type="NCBIfam" id="NF004388">
    <property type="entry name" value="PRK05749.1-4"/>
    <property type="match status" value="1"/>
</dbReference>
<comment type="pathway">
    <text evidence="10">Glycolipid biosynthesis; KDO(2)-lipid A biosynthesis; KDO(2)-lipid A from CMP-3-deoxy-D-manno-octulosonate and lipid IV(A): step 1/4.</text>
</comment>
<dbReference type="STRING" id="1076550.LH22_02775"/>
<evidence type="ECO:0000256" key="7">
    <source>
        <dbReference type="ARBA" id="ARBA00034401"/>
    </source>
</evidence>
<evidence type="ECO:0000256" key="9">
    <source>
        <dbReference type="ARBA" id="ARBA00059802"/>
    </source>
</evidence>
<evidence type="ECO:0000256" key="1">
    <source>
        <dbReference type="ARBA" id="ARBA00004388"/>
    </source>
</evidence>
<organism evidence="16 17">
    <name type="scientific">Pantoea rwandensis</name>
    <dbReference type="NCBI Taxonomy" id="1076550"/>
    <lineage>
        <taxon>Bacteria</taxon>
        <taxon>Pseudomonadati</taxon>
        <taxon>Pseudomonadota</taxon>
        <taxon>Gammaproteobacteria</taxon>
        <taxon>Enterobacterales</taxon>
        <taxon>Erwiniaceae</taxon>
        <taxon>Pantoea</taxon>
    </lineage>
</organism>
<dbReference type="SUPFAM" id="SSF53756">
    <property type="entry name" value="UDP-Glycosyltransferase/glycogen phosphorylase"/>
    <property type="match status" value="1"/>
</dbReference>
<keyword evidence="5 14" id="KW-0808">Transferase</keyword>
<dbReference type="Gene3D" id="3.40.50.2000">
    <property type="entry name" value="Glycogen Phosphorylase B"/>
    <property type="match status" value="1"/>
</dbReference>
<comment type="function">
    <text evidence="9">Involved in lipopolysaccharide (LPS) biosynthesis. Catalyzes the transfer of two 3-deoxy-D-manno-octulosonate (Kdo) residues from CMP-Kdo to lipid IV(A), the tetraacyldisaccharide-1,4'-bisphosphate precursor of lipid A.</text>
</comment>
<dbReference type="PANTHER" id="PTHR42755:SF1">
    <property type="entry name" value="3-DEOXY-D-MANNO-OCTULOSONIC ACID TRANSFERASE, MITOCHONDRIAL-RELATED"/>
    <property type="match status" value="1"/>
</dbReference>
<dbReference type="AlphaFoldDB" id="A0A1X1CUT5"/>
<comment type="similarity">
    <text evidence="3">Belongs to the glycosyltransferase group 1 family. Glycosyltransferase 30 subfamily.</text>
</comment>